<dbReference type="InterPro" id="IPR024072">
    <property type="entry name" value="DHFR-like_dom_sf"/>
</dbReference>
<organism evidence="9 10">
    <name type="scientific">Morchella conica CCBAS932</name>
    <dbReference type="NCBI Taxonomy" id="1392247"/>
    <lineage>
        <taxon>Eukaryota</taxon>
        <taxon>Fungi</taxon>
        <taxon>Dikarya</taxon>
        <taxon>Ascomycota</taxon>
        <taxon>Pezizomycotina</taxon>
        <taxon>Pezizomycetes</taxon>
        <taxon>Pezizales</taxon>
        <taxon>Morchellaceae</taxon>
        <taxon>Morchella</taxon>
    </lineage>
</organism>
<evidence type="ECO:0000259" key="8">
    <source>
        <dbReference type="PROSITE" id="PS51330"/>
    </source>
</evidence>
<dbReference type="OrthoDB" id="414698at2759"/>
<name>A0A3N4KEF6_9PEZI</name>
<dbReference type="Pfam" id="PF00186">
    <property type="entry name" value="DHFR_1"/>
    <property type="match status" value="1"/>
</dbReference>
<protein>
    <recommendedName>
        <fullName evidence="3">Dihydrofolate reductase</fullName>
        <ecNumber evidence="2">1.5.1.3</ecNumber>
    </recommendedName>
</protein>
<dbReference type="PROSITE" id="PS00075">
    <property type="entry name" value="DHFR_1"/>
    <property type="match status" value="1"/>
</dbReference>
<dbReference type="InParanoid" id="A0A3N4KEF6"/>
<evidence type="ECO:0000256" key="4">
    <source>
        <dbReference type="ARBA" id="ARBA00022563"/>
    </source>
</evidence>
<dbReference type="InterPro" id="IPR001796">
    <property type="entry name" value="DHFR_dom"/>
</dbReference>
<dbReference type="STRING" id="1392247.A0A3N4KEF6"/>
<keyword evidence="10" id="KW-1185">Reference proteome</keyword>
<dbReference type="PRINTS" id="PR00070">
    <property type="entry name" value="DHFR"/>
</dbReference>
<evidence type="ECO:0000256" key="1">
    <source>
        <dbReference type="ARBA" id="ARBA00004903"/>
    </source>
</evidence>
<dbReference type="FunCoup" id="A0A3N4KEF6">
    <property type="interactions" value="435"/>
</dbReference>
<evidence type="ECO:0000313" key="10">
    <source>
        <dbReference type="Proteomes" id="UP000277580"/>
    </source>
</evidence>
<dbReference type="AlphaFoldDB" id="A0A3N4KEF6"/>
<dbReference type="InterPro" id="IPR017925">
    <property type="entry name" value="DHFR_CS"/>
</dbReference>
<sequence length="210" mass="23164">MTSHPATTTTTMPPTPLTIVVAATSATLGIGKSGGLPWRLRKELSYFARVTKRLVPESSNKKNAVIMGRKTWDSIPARFRPLPDRINVVVSRTTNNSVGEDAVVWARSLDDALEALKSGGSGEVGRIFVIGGAQLYDVAMKYPGTTRILMTSIDKEFDVDTFFPVDIRDPANGWKKRTHGELSTFVNEDVPKNMQEDGVPYGFELYEKDQ</sequence>
<keyword evidence="6" id="KW-0560">Oxidoreductase</keyword>
<evidence type="ECO:0000313" key="9">
    <source>
        <dbReference type="EMBL" id="RPB08914.1"/>
    </source>
</evidence>
<dbReference type="GO" id="GO:0050661">
    <property type="term" value="F:NADP binding"/>
    <property type="evidence" value="ECO:0007669"/>
    <property type="project" value="InterPro"/>
</dbReference>
<dbReference type="UniPathway" id="UPA00077">
    <property type="reaction ID" value="UER00158"/>
</dbReference>
<dbReference type="Gene3D" id="3.40.430.10">
    <property type="entry name" value="Dihydrofolate Reductase, subunit A"/>
    <property type="match status" value="1"/>
</dbReference>
<dbReference type="GO" id="GO:0046654">
    <property type="term" value="P:tetrahydrofolate biosynthetic process"/>
    <property type="evidence" value="ECO:0007669"/>
    <property type="project" value="UniProtKB-UniPathway"/>
</dbReference>
<evidence type="ECO:0000256" key="6">
    <source>
        <dbReference type="ARBA" id="ARBA00023002"/>
    </source>
</evidence>
<keyword evidence="5" id="KW-0521">NADP</keyword>
<dbReference type="PANTHER" id="PTHR48069:SF3">
    <property type="entry name" value="DIHYDROFOLATE REDUCTASE"/>
    <property type="match status" value="1"/>
</dbReference>
<gene>
    <name evidence="9" type="ORF">P167DRAFT_329489</name>
</gene>
<dbReference type="PANTHER" id="PTHR48069">
    <property type="entry name" value="DIHYDROFOLATE REDUCTASE"/>
    <property type="match status" value="1"/>
</dbReference>
<evidence type="ECO:0000256" key="7">
    <source>
        <dbReference type="RuleBase" id="RU004474"/>
    </source>
</evidence>
<dbReference type="GO" id="GO:0005739">
    <property type="term" value="C:mitochondrion"/>
    <property type="evidence" value="ECO:0007669"/>
    <property type="project" value="TreeGrafter"/>
</dbReference>
<dbReference type="GO" id="GO:0046452">
    <property type="term" value="P:dihydrofolate metabolic process"/>
    <property type="evidence" value="ECO:0007669"/>
    <property type="project" value="TreeGrafter"/>
</dbReference>
<comment type="pathway">
    <text evidence="1">Cofactor biosynthesis; tetrahydrofolate biosynthesis; 5,6,7,8-tetrahydrofolate from 7,8-dihydrofolate: step 1/1.</text>
</comment>
<evidence type="ECO:0000256" key="3">
    <source>
        <dbReference type="ARBA" id="ARBA00018886"/>
    </source>
</evidence>
<proteinExistence type="inferred from homology"/>
<dbReference type="Proteomes" id="UP000277580">
    <property type="component" value="Unassembled WGS sequence"/>
</dbReference>
<reference evidence="9 10" key="1">
    <citation type="journal article" date="2018" name="Nat. Ecol. Evol.">
        <title>Pezizomycetes genomes reveal the molecular basis of ectomycorrhizal truffle lifestyle.</title>
        <authorList>
            <person name="Murat C."/>
            <person name="Payen T."/>
            <person name="Noel B."/>
            <person name="Kuo A."/>
            <person name="Morin E."/>
            <person name="Chen J."/>
            <person name="Kohler A."/>
            <person name="Krizsan K."/>
            <person name="Balestrini R."/>
            <person name="Da Silva C."/>
            <person name="Montanini B."/>
            <person name="Hainaut M."/>
            <person name="Levati E."/>
            <person name="Barry K.W."/>
            <person name="Belfiori B."/>
            <person name="Cichocki N."/>
            <person name="Clum A."/>
            <person name="Dockter R.B."/>
            <person name="Fauchery L."/>
            <person name="Guy J."/>
            <person name="Iotti M."/>
            <person name="Le Tacon F."/>
            <person name="Lindquist E.A."/>
            <person name="Lipzen A."/>
            <person name="Malagnac F."/>
            <person name="Mello A."/>
            <person name="Molinier V."/>
            <person name="Miyauchi S."/>
            <person name="Poulain J."/>
            <person name="Riccioni C."/>
            <person name="Rubini A."/>
            <person name="Sitrit Y."/>
            <person name="Splivallo R."/>
            <person name="Traeger S."/>
            <person name="Wang M."/>
            <person name="Zifcakova L."/>
            <person name="Wipf D."/>
            <person name="Zambonelli A."/>
            <person name="Paolocci F."/>
            <person name="Nowrousian M."/>
            <person name="Ottonello S."/>
            <person name="Baldrian P."/>
            <person name="Spatafora J.W."/>
            <person name="Henrissat B."/>
            <person name="Nagy L.G."/>
            <person name="Aury J.M."/>
            <person name="Wincker P."/>
            <person name="Grigoriev I.V."/>
            <person name="Bonfante P."/>
            <person name="Martin F.M."/>
        </authorList>
    </citation>
    <scope>NUCLEOTIDE SEQUENCE [LARGE SCALE GENOMIC DNA]</scope>
    <source>
        <strain evidence="9 10">CCBAS932</strain>
    </source>
</reference>
<feature type="domain" description="DHFR" evidence="8">
    <location>
        <begin position="16"/>
        <end position="208"/>
    </location>
</feature>
<comment type="similarity">
    <text evidence="7">Belongs to the dihydrofolate reductase family.</text>
</comment>
<dbReference type="EMBL" id="ML119157">
    <property type="protein sequence ID" value="RPB08914.1"/>
    <property type="molecule type" value="Genomic_DNA"/>
</dbReference>
<dbReference type="GO" id="GO:0006730">
    <property type="term" value="P:one-carbon metabolic process"/>
    <property type="evidence" value="ECO:0007669"/>
    <property type="project" value="UniProtKB-KW"/>
</dbReference>
<dbReference type="GO" id="GO:0004146">
    <property type="term" value="F:dihydrofolate reductase activity"/>
    <property type="evidence" value="ECO:0007669"/>
    <property type="project" value="UniProtKB-EC"/>
</dbReference>
<dbReference type="GO" id="GO:0046655">
    <property type="term" value="P:folic acid metabolic process"/>
    <property type="evidence" value="ECO:0007669"/>
    <property type="project" value="TreeGrafter"/>
</dbReference>
<dbReference type="InterPro" id="IPR012259">
    <property type="entry name" value="DHFR"/>
</dbReference>
<dbReference type="EC" id="1.5.1.3" evidence="2"/>
<keyword evidence="4" id="KW-0554">One-carbon metabolism</keyword>
<evidence type="ECO:0000256" key="2">
    <source>
        <dbReference type="ARBA" id="ARBA00012856"/>
    </source>
</evidence>
<evidence type="ECO:0000256" key="5">
    <source>
        <dbReference type="ARBA" id="ARBA00022857"/>
    </source>
</evidence>
<dbReference type="CDD" id="cd00209">
    <property type="entry name" value="DHFR"/>
    <property type="match status" value="1"/>
</dbReference>
<dbReference type="PROSITE" id="PS51330">
    <property type="entry name" value="DHFR_2"/>
    <property type="match status" value="1"/>
</dbReference>
<dbReference type="SUPFAM" id="SSF53597">
    <property type="entry name" value="Dihydrofolate reductase-like"/>
    <property type="match status" value="1"/>
</dbReference>
<accession>A0A3N4KEF6</accession>